<protein>
    <submittedName>
        <fullName evidence="1">Uncharacterized protein</fullName>
    </submittedName>
</protein>
<dbReference type="Proteomes" id="UP000827872">
    <property type="component" value="Linkage Group LG12"/>
</dbReference>
<dbReference type="EMBL" id="CM037625">
    <property type="protein sequence ID" value="KAH7997809.1"/>
    <property type="molecule type" value="Genomic_DNA"/>
</dbReference>
<proteinExistence type="predicted"/>
<reference evidence="1" key="1">
    <citation type="submission" date="2021-08" db="EMBL/GenBank/DDBJ databases">
        <title>The first chromosome-level gecko genome reveals the dynamic sex chromosomes of Neotropical dwarf geckos (Sphaerodactylidae: Sphaerodactylus).</title>
        <authorList>
            <person name="Pinto B.J."/>
            <person name="Keating S.E."/>
            <person name="Gamble T."/>
        </authorList>
    </citation>
    <scope>NUCLEOTIDE SEQUENCE</scope>
    <source>
        <strain evidence="1">TG3544</strain>
    </source>
</reference>
<evidence type="ECO:0000313" key="2">
    <source>
        <dbReference type="Proteomes" id="UP000827872"/>
    </source>
</evidence>
<accession>A0ACB8EYC0</accession>
<name>A0ACB8EYC0_9SAUR</name>
<sequence length="215" mass="23273">MGTTFPGSPREPPPSSADGLETKGIQRSGSNPTLSLQKQCLVESVHTFAGEVKQCACMYQPDPRYLGCLREAQQWPVLVHVLVLLSLVSSALVCFARAAEPPTAPRRTTFSLASLRELWSSDLMPKDAKAKLCHLGRSPPPLCLALQNSFQNTVTNGDLSRFLGLIYTAELKTGQGVLLFWPTEHPGEKKGPAGICFLPSIMCAILNPVAVSAWK</sequence>
<gene>
    <name evidence="1" type="ORF">K3G42_008793</name>
</gene>
<comment type="caution">
    <text evidence="1">The sequence shown here is derived from an EMBL/GenBank/DDBJ whole genome shotgun (WGS) entry which is preliminary data.</text>
</comment>
<keyword evidence="2" id="KW-1185">Reference proteome</keyword>
<organism evidence="1 2">
    <name type="scientific">Sphaerodactylus townsendi</name>
    <dbReference type="NCBI Taxonomy" id="933632"/>
    <lineage>
        <taxon>Eukaryota</taxon>
        <taxon>Metazoa</taxon>
        <taxon>Chordata</taxon>
        <taxon>Craniata</taxon>
        <taxon>Vertebrata</taxon>
        <taxon>Euteleostomi</taxon>
        <taxon>Lepidosauria</taxon>
        <taxon>Squamata</taxon>
        <taxon>Bifurcata</taxon>
        <taxon>Gekkota</taxon>
        <taxon>Sphaerodactylidae</taxon>
        <taxon>Sphaerodactylus</taxon>
    </lineage>
</organism>
<evidence type="ECO:0000313" key="1">
    <source>
        <dbReference type="EMBL" id="KAH7997809.1"/>
    </source>
</evidence>